<sequence length="65" mass="6986">MVVDQSLDGCDCFGCSFQRLTIPLKNLACADQDIEMSASGRHWANGGILRIGDADNGNVCRGRRG</sequence>
<organism evidence="1 2">
    <name type="scientific">Sphingomonas oleivorans</name>
    <dbReference type="NCBI Taxonomy" id="1735121"/>
    <lineage>
        <taxon>Bacteria</taxon>
        <taxon>Pseudomonadati</taxon>
        <taxon>Pseudomonadota</taxon>
        <taxon>Alphaproteobacteria</taxon>
        <taxon>Sphingomonadales</taxon>
        <taxon>Sphingomonadaceae</taxon>
        <taxon>Sphingomonas</taxon>
    </lineage>
</organism>
<keyword evidence="2" id="KW-1185">Reference proteome</keyword>
<name>A0A2T5FU91_9SPHN</name>
<gene>
    <name evidence="1" type="ORF">CLG96_17095</name>
</gene>
<dbReference type="EMBL" id="NWBU01000017">
    <property type="protein sequence ID" value="PTQ07850.1"/>
    <property type="molecule type" value="Genomic_DNA"/>
</dbReference>
<comment type="caution">
    <text evidence="1">The sequence shown here is derived from an EMBL/GenBank/DDBJ whole genome shotgun (WGS) entry which is preliminary data.</text>
</comment>
<accession>A0A2T5FU91</accession>
<dbReference type="AlphaFoldDB" id="A0A2T5FU91"/>
<dbReference type="Proteomes" id="UP000244162">
    <property type="component" value="Unassembled WGS sequence"/>
</dbReference>
<proteinExistence type="predicted"/>
<evidence type="ECO:0000313" key="1">
    <source>
        <dbReference type="EMBL" id="PTQ07850.1"/>
    </source>
</evidence>
<protein>
    <submittedName>
        <fullName evidence="1">Uncharacterized protein</fullName>
    </submittedName>
</protein>
<reference evidence="1 2" key="1">
    <citation type="submission" date="2017-09" db="EMBL/GenBank/DDBJ databases">
        <title>Sphingomonas panjinensis sp.nov., isolated from oil-contaminated soil.</title>
        <authorList>
            <person name="Wang L."/>
            <person name="Chen L."/>
        </authorList>
    </citation>
    <scope>NUCLEOTIDE SEQUENCE [LARGE SCALE GENOMIC DNA]</scope>
    <source>
        <strain evidence="1 2">FW-11</strain>
    </source>
</reference>
<evidence type="ECO:0000313" key="2">
    <source>
        <dbReference type="Proteomes" id="UP000244162"/>
    </source>
</evidence>